<dbReference type="RefSeq" id="WP_167078484.1">
    <property type="nucleotide sequence ID" value="NZ_VVIW01000012.1"/>
</dbReference>
<name>A0ABX0M6D6_9BURK</name>
<gene>
    <name evidence="1" type="ORF">F1609_20275</name>
</gene>
<reference evidence="1 2" key="1">
    <citation type="submission" date="2019-09" db="EMBL/GenBank/DDBJ databases">
        <title>Taxonomy of Antarctic Massilia spp.: description of Massilia rubra sp. nov., Massilia aquatica sp. nov., Massilia mucilaginosa sp. nov., Massilia frigida sp. nov. isolated from streams, lakes and regoliths.</title>
        <authorList>
            <person name="Holochova P."/>
            <person name="Sedlacek I."/>
            <person name="Kralova S."/>
            <person name="Maslanova I."/>
            <person name="Busse H.-J."/>
            <person name="Stankova E."/>
            <person name="Vrbovska V."/>
            <person name="Kovarovic V."/>
            <person name="Bartak M."/>
            <person name="Svec P."/>
            <person name="Pantucek R."/>
        </authorList>
    </citation>
    <scope>NUCLEOTIDE SEQUENCE [LARGE SCALE GENOMIC DNA]</scope>
    <source>
        <strain evidence="1 2">CCM 8693</strain>
    </source>
</reference>
<evidence type="ECO:0000313" key="1">
    <source>
        <dbReference type="EMBL" id="NHZ42492.1"/>
    </source>
</evidence>
<keyword evidence="2" id="KW-1185">Reference proteome</keyword>
<evidence type="ECO:0000313" key="2">
    <source>
        <dbReference type="Proteomes" id="UP000819052"/>
    </source>
</evidence>
<accession>A0ABX0M6D6</accession>
<protein>
    <recommendedName>
        <fullName evidence="3">Transposase</fullName>
    </recommendedName>
</protein>
<organism evidence="1 2">
    <name type="scientific">Massilia aquatica</name>
    <dbReference type="NCBI Taxonomy" id="2609000"/>
    <lineage>
        <taxon>Bacteria</taxon>
        <taxon>Pseudomonadati</taxon>
        <taxon>Pseudomonadota</taxon>
        <taxon>Betaproteobacteria</taxon>
        <taxon>Burkholderiales</taxon>
        <taxon>Oxalobacteraceae</taxon>
        <taxon>Telluria group</taxon>
        <taxon>Massilia</taxon>
    </lineage>
</organism>
<dbReference type="Proteomes" id="UP000819052">
    <property type="component" value="Unassembled WGS sequence"/>
</dbReference>
<comment type="caution">
    <text evidence="1">The sequence shown here is derived from an EMBL/GenBank/DDBJ whole genome shotgun (WGS) entry which is preliminary data.</text>
</comment>
<sequence>MIWETTRFERQKLFDEVWTTPVTKLAKGYGLSDVGLRKICVALDVPLPPRGYWQKLAAGKTIPKPVLQETTAKTSYARSMYVAEVDEVLEERVAQARDATLDTAALTAPDYSPPLDPTGLSSQAKLVVRAMKSTKLDEGALTSVGVTWADISVSPVLKERAIFLVDRLAHELEVLGAKFENTHPPLPPLRRGMRREAGSKRNCFTLHGQRYFVRIQERITQELVPPPPPKPLRAGARQPAWEYRPLEYRYIPTGKVFASIVDASTYYETYKVEDTVRGTIEVKIRKAVRWVDAAALRHNVEKEVRVEREAVRRRKSQEWDVAKANKDALLATLAGFEKMAKDLDRARSLRRFIDEIAASKAAPAELIGSLKLMALMADWLDPLVKASWPEVDGVDDRNPHGGLW</sequence>
<proteinExistence type="predicted"/>
<dbReference type="EMBL" id="VVIW01000012">
    <property type="protein sequence ID" value="NHZ42492.1"/>
    <property type="molecule type" value="Genomic_DNA"/>
</dbReference>
<evidence type="ECO:0008006" key="3">
    <source>
        <dbReference type="Google" id="ProtNLM"/>
    </source>
</evidence>